<organism evidence="3 4">
    <name type="scientific">Pollutimonas subterranea</name>
    <dbReference type="NCBI Taxonomy" id="2045210"/>
    <lineage>
        <taxon>Bacteria</taxon>
        <taxon>Pseudomonadati</taxon>
        <taxon>Pseudomonadota</taxon>
        <taxon>Betaproteobacteria</taxon>
        <taxon>Burkholderiales</taxon>
        <taxon>Alcaligenaceae</taxon>
        <taxon>Pollutimonas</taxon>
    </lineage>
</organism>
<reference evidence="3 4" key="1">
    <citation type="submission" date="2017-10" db="EMBL/GenBank/DDBJ databases">
        <title>Two draft genome sequences of Pusillimonas sp. strains isolated from a nitrate- and radionuclide-contaminated groundwater in Russia.</title>
        <authorList>
            <person name="Grouzdev D.S."/>
            <person name="Tourova T.P."/>
            <person name="Goeva M.A."/>
            <person name="Babich T.L."/>
            <person name="Sokolova D.S."/>
            <person name="Abdullin R."/>
            <person name="Poltaraus A.B."/>
            <person name="Toshchakov S.V."/>
            <person name="Nazina T.N."/>
        </authorList>
    </citation>
    <scope>NUCLEOTIDE SEQUENCE [LARGE SCALE GENOMIC DNA]</scope>
    <source>
        <strain evidence="3 4">JR1/69-3-13</strain>
    </source>
</reference>
<dbReference type="RefSeq" id="WP_102075833.1">
    <property type="nucleotide sequence ID" value="NZ_PDNW01000034.1"/>
</dbReference>
<protein>
    <recommendedName>
        <fullName evidence="2">Antitoxin Xre/MbcA/ParS-like toxin-binding domain-containing protein</fullName>
    </recommendedName>
</protein>
<feature type="domain" description="Antitoxin Xre/MbcA/ParS-like toxin-binding" evidence="2">
    <location>
        <begin position="64"/>
        <end position="110"/>
    </location>
</feature>
<dbReference type="Pfam" id="PF09722">
    <property type="entry name" value="Xre_MbcA_ParS_C"/>
    <property type="match status" value="1"/>
</dbReference>
<dbReference type="AlphaFoldDB" id="A0A2N4TYY1"/>
<dbReference type="InterPro" id="IPR024467">
    <property type="entry name" value="Xre/MbcA/ParS-like_toxin-bd"/>
</dbReference>
<dbReference type="EMBL" id="PDNW01000034">
    <property type="protein sequence ID" value="PLC47972.1"/>
    <property type="molecule type" value="Genomic_DNA"/>
</dbReference>
<evidence type="ECO:0000313" key="4">
    <source>
        <dbReference type="Proteomes" id="UP000234190"/>
    </source>
</evidence>
<evidence type="ECO:0000259" key="2">
    <source>
        <dbReference type="Pfam" id="PF09722"/>
    </source>
</evidence>
<accession>A0A2N4TYY1</accession>
<feature type="region of interest" description="Disordered" evidence="1">
    <location>
        <begin position="27"/>
        <end position="48"/>
    </location>
</feature>
<name>A0A2N4TYY1_9BURK</name>
<sequence length="113" mass="12840">MSLYSFPRWETFRIIADQAMFRDFPDSSALRSSGHQTPNQTSGERANHSAVHAMLTTKLRHGRILGARDKAKRWLSKPKERFNGQIPMALICSFQGMSLVEEMLLQIAEGYAL</sequence>
<keyword evidence="4" id="KW-1185">Reference proteome</keyword>
<gene>
    <name evidence="3" type="ORF">CR159_20625</name>
</gene>
<evidence type="ECO:0000256" key="1">
    <source>
        <dbReference type="SAM" id="MobiDB-lite"/>
    </source>
</evidence>
<feature type="compositionally biased region" description="Polar residues" evidence="1">
    <location>
        <begin position="29"/>
        <end position="44"/>
    </location>
</feature>
<comment type="caution">
    <text evidence="3">The sequence shown here is derived from an EMBL/GenBank/DDBJ whole genome shotgun (WGS) entry which is preliminary data.</text>
</comment>
<proteinExistence type="predicted"/>
<dbReference type="Proteomes" id="UP000234190">
    <property type="component" value="Unassembled WGS sequence"/>
</dbReference>
<dbReference type="OrthoDB" id="8595277at2"/>
<evidence type="ECO:0000313" key="3">
    <source>
        <dbReference type="EMBL" id="PLC47972.1"/>
    </source>
</evidence>